<accession>J3JCW9</accession>
<gene>
    <name evidence="1" type="ORF">HSB1_47980</name>
</gene>
<reference evidence="1 2" key="1">
    <citation type="journal article" date="2012" name="J. Bacteriol.">
        <title>Draft Genome Sequence of the Extremely Halophilic Archaeon Halogranum salarium B-1T.</title>
        <authorList>
            <person name="Kim K.K."/>
            <person name="Lee K.C."/>
            <person name="Lee J.S."/>
        </authorList>
    </citation>
    <scope>NUCLEOTIDE SEQUENCE [LARGE SCALE GENOMIC DNA]</scope>
    <source>
        <strain evidence="1 2">B-1</strain>
    </source>
</reference>
<comment type="caution">
    <text evidence="1">The sequence shown here is derived from an EMBL/GenBank/DDBJ whole genome shotgun (WGS) entry which is preliminary data.</text>
</comment>
<sequence length="38" mass="4030">MVVSANCNRLATTGSTIERTVLLMDGCRESYGGEPLLA</sequence>
<dbReference type="Proteomes" id="UP000007813">
    <property type="component" value="Unassembled WGS sequence"/>
</dbReference>
<proteinExistence type="predicted"/>
<protein>
    <submittedName>
        <fullName evidence="1">Uncharacterized protein</fullName>
    </submittedName>
</protein>
<name>J3JCW9_9EURY</name>
<evidence type="ECO:0000313" key="2">
    <source>
        <dbReference type="Proteomes" id="UP000007813"/>
    </source>
</evidence>
<organism evidence="1 2">
    <name type="scientific">Halogranum salarium B-1</name>
    <dbReference type="NCBI Taxonomy" id="1210908"/>
    <lineage>
        <taxon>Archaea</taxon>
        <taxon>Methanobacteriati</taxon>
        <taxon>Methanobacteriota</taxon>
        <taxon>Stenosarchaea group</taxon>
        <taxon>Halobacteria</taxon>
        <taxon>Halobacteriales</taxon>
        <taxon>Haloferacaceae</taxon>
    </lineage>
</organism>
<dbReference type="AlphaFoldDB" id="J3JCW9"/>
<dbReference type="EMBL" id="ALJD01000017">
    <property type="protein sequence ID" value="EJN56981.1"/>
    <property type="molecule type" value="Genomic_DNA"/>
</dbReference>
<evidence type="ECO:0000313" key="1">
    <source>
        <dbReference type="EMBL" id="EJN56981.1"/>
    </source>
</evidence>